<sequence length="106" mass="11051">MASIIKKRVGGRTYLYAATSARVDGQPRIVDQVYLVPEDGVIARLTGQPGDGLALPDATEHRRFGDVAAVWGMLTRLDVAGIIDTLVGDAKVSGGVTVQPGCCAPS</sequence>
<comment type="caution">
    <text evidence="1">The sequence shown here is derived from an EMBL/GenBank/DDBJ whole genome shotgun (WGS) entry which is preliminary data.</text>
</comment>
<dbReference type="Proteomes" id="UP000305282">
    <property type="component" value="Unassembled WGS sequence"/>
</dbReference>
<keyword evidence="2" id="KW-1185">Reference proteome</keyword>
<dbReference type="AlphaFoldDB" id="A0A4S5ER83"/>
<gene>
    <name evidence="1" type="ORF">E7Y31_09020</name>
</gene>
<dbReference type="EMBL" id="SSXH01000166">
    <property type="protein sequence ID" value="THJ74836.1"/>
    <property type="molecule type" value="Genomic_DNA"/>
</dbReference>
<evidence type="ECO:0000313" key="1">
    <source>
        <dbReference type="EMBL" id="THJ74836.1"/>
    </source>
</evidence>
<organism evidence="1 2">
    <name type="scientific">Candidatus Frankia alpina</name>
    <dbReference type="NCBI Taxonomy" id="2699483"/>
    <lineage>
        <taxon>Bacteria</taxon>
        <taxon>Bacillati</taxon>
        <taxon>Actinomycetota</taxon>
        <taxon>Actinomycetes</taxon>
        <taxon>Frankiales</taxon>
        <taxon>Frankiaceae</taxon>
        <taxon>Frankia</taxon>
    </lineage>
</organism>
<proteinExistence type="predicted"/>
<accession>A0A4S5ER83</accession>
<name>A0A4S5ER83_9ACTN</name>
<reference evidence="1 2" key="1">
    <citation type="submission" date="2019-04" db="EMBL/GenBank/DDBJ databases">
        <title>Draft genome sequences for three unisolated Alnus-infective Frankia Sp+ strains, AgTrS, AiOr and AvVan, the first sequenced Frankia strains able to sporulate in-planta.</title>
        <authorList>
            <person name="Bethencourt L."/>
            <person name="Vautrin F."/>
            <person name="Taib N."/>
            <person name="Dubost A."/>
            <person name="Castro-Garcia L."/>
            <person name="Imbaud O."/>
            <person name="Abrouk D."/>
            <person name="Fournier P."/>
            <person name="Briolay J."/>
            <person name="Nguyen A."/>
            <person name="Normand P."/>
            <person name="Fernandez M.P."/>
            <person name="Brochier-Armanet C."/>
            <person name="Herrera-Belaroussi A."/>
        </authorList>
    </citation>
    <scope>NUCLEOTIDE SEQUENCE [LARGE SCALE GENOMIC DNA]</scope>
    <source>
        <strain evidence="1 2">AvVan</strain>
    </source>
</reference>
<evidence type="ECO:0000313" key="2">
    <source>
        <dbReference type="Proteomes" id="UP000305282"/>
    </source>
</evidence>
<dbReference type="OrthoDB" id="4748550at2"/>
<protein>
    <submittedName>
        <fullName evidence="1">Uncharacterized protein</fullName>
    </submittedName>
</protein>
<dbReference type="RefSeq" id="WP_136447778.1">
    <property type="nucleotide sequence ID" value="NZ_SSXH01000166.1"/>
</dbReference>